<name>A0A4P6LWR1_9FIRM</name>
<keyword evidence="4 7" id="KW-0812">Transmembrane</keyword>
<keyword evidence="2 7" id="KW-0813">Transport</keyword>
<reference evidence="9 10" key="1">
    <citation type="submission" date="2019-01" db="EMBL/GenBank/DDBJ databases">
        <title>PMF-metabolizing Aryl O-demethylase.</title>
        <authorList>
            <person name="Kim M."/>
        </authorList>
    </citation>
    <scope>NUCLEOTIDE SEQUENCE [LARGE SCALE GENOMIC DNA]</scope>
    <source>
        <strain evidence="9 10">PMF1</strain>
    </source>
</reference>
<gene>
    <name evidence="9" type="primary">ycjP_6</name>
    <name evidence="9" type="ORF">PMF13cell1_02520</name>
</gene>
<dbReference type="Proteomes" id="UP000289794">
    <property type="component" value="Chromosome"/>
</dbReference>
<evidence type="ECO:0000256" key="7">
    <source>
        <dbReference type="RuleBase" id="RU363032"/>
    </source>
</evidence>
<dbReference type="KEGG" id="bpro:PMF13cell1_02520"/>
<dbReference type="PANTHER" id="PTHR32243:SF18">
    <property type="entry name" value="INNER MEMBRANE ABC TRANSPORTER PERMEASE PROTEIN YCJP"/>
    <property type="match status" value="1"/>
</dbReference>
<dbReference type="PANTHER" id="PTHR32243">
    <property type="entry name" value="MALTOSE TRANSPORT SYSTEM PERMEASE-RELATED"/>
    <property type="match status" value="1"/>
</dbReference>
<feature type="transmembrane region" description="Helical" evidence="7">
    <location>
        <begin position="12"/>
        <end position="32"/>
    </location>
</feature>
<keyword evidence="3" id="KW-1003">Cell membrane</keyword>
<dbReference type="GO" id="GO:0055085">
    <property type="term" value="P:transmembrane transport"/>
    <property type="evidence" value="ECO:0007669"/>
    <property type="project" value="InterPro"/>
</dbReference>
<dbReference type="AlphaFoldDB" id="A0A4P6LWR1"/>
<keyword evidence="6 7" id="KW-0472">Membrane</keyword>
<dbReference type="EMBL" id="CP035945">
    <property type="protein sequence ID" value="QBE96971.1"/>
    <property type="molecule type" value="Genomic_DNA"/>
</dbReference>
<sequence>MVADKKKKGIGRVITYIILTIVAFVCAFPFYWMLTSALKPKAEIRKLIPTMYPHAPTLENFKTVLFQTGFSGYMKNSFIVASATTLVSMVLAIMAGYALSRYYKRKFVRAASMGMTVSQMIPGVLLLVPLYMIMFKLGMLESYFSLILANSTFVLPLSTFMMSSFFDTVPLELEESAEIDGCGKVKTIVRIILPVSVPSLISTGLYAFISAWNEFLFAYVFLSTEKYRTITPAIKLFKGVNTTNWGALTAASVLGVVPITLIFMFLQKYFIAGLMSGSVKG</sequence>
<evidence type="ECO:0000256" key="5">
    <source>
        <dbReference type="ARBA" id="ARBA00022989"/>
    </source>
</evidence>
<dbReference type="InterPro" id="IPR050901">
    <property type="entry name" value="BP-dep_ABC_trans_perm"/>
</dbReference>
<dbReference type="PROSITE" id="PS50928">
    <property type="entry name" value="ABC_TM1"/>
    <property type="match status" value="1"/>
</dbReference>
<organism evidence="9 10">
    <name type="scientific">Blautia producta</name>
    <dbReference type="NCBI Taxonomy" id="33035"/>
    <lineage>
        <taxon>Bacteria</taxon>
        <taxon>Bacillati</taxon>
        <taxon>Bacillota</taxon>
        <taxon>Clostridia</taxon>
        <taxon>Lachnospirales</taxon>
        <taxon>Lachnospiraceae</taxon>
        <taxon>Blautia</taxon>
    </lineage>
</organism>
<dbReference type="Pfam" id="PF00528">
    <property type="entry name" value="BPD_transp_1"/>
    <property type="match status" value="1"/>
</dbReference>
<comment type="subcellular location">
    <subcellularLocation>
        <location evidence="1 7">Cell membrane</location>
        <topology evidence="1 7">Multi-pass membrane protein</topology>
    </subcellularLocation>
</comment>
<comment type="similarity">
    <text evidence="7">Belongs to the binding-protein-dependent transport system permease family.</text>
</comment>
<proteinExistence type="inferred from homology"/>
<dbReference type="Gene3D" id="1.10.3720.10">
    <property type="entry name" value="MetI-like"/>
    <property type="match status" value="1"/>
</dbReference>
<evidence type="ECO:0000256" key="4">
    <source>
        <dbReference type="ARBA" id="ARBA00022692"/>
    </source>
</evidence>
<feature type="transmembrane region" description="Helical" evidence="7">
    <location>
        <begin position="245"/>
        <end position="266"/>
    </location>
</feature>
<evidence type="ECO:0000313" key="9">
    <source>
        <dbReference type="EMBL" id="QBE96971.1"/>
    </source>
</evidence>
<accession>A0A4P6LWR1</accession>
<evidence type="ECO:0000256" key="6">
    <source>
        <dbReference type="ARBA" id="ARBA00023136"/>
    </source>
</evidence>
<evidence type="ECO:0000259" key="8">
    <source>
        <dbReference type="PROSITE" id="PS50928"/>
    </source>
</evidence>
<dbReference type="CDD" id="cd06261">
    <property type="entry name" value="TM_PBP2"/>
    <property type="match status" value="1"/>
</dbReference>
<evidence type="ECO:0000256" key="1">
    <source>
        <dbReference type="ARBA" id="ARBA00004651"/>
    </source>
</evidence>
<feature type="transmembrane region" description="Helical" evidence="7">
    <location>
        <begin position="120"/>
        <end position="137"/>
    </location>
</feature>
<dbReference type="GO" id="GO:0005886">
    <property type="term" value="C:plasma membrane"/>
    <property type="evidence" value="ECO:0007669"/>
    <property type="project" value="UniProtKB-SubCell"/>
</dbReference>
<evidence type="ECO:0000256" key="2">
    <source>
        <dbReference type="ARBA" id="ARBA00022448"/>
    </source>
</evidence>
<keyword evidence="5 7" id="KW-1133">Transmembrane helix</keyword>
<dbReference type="InterPro" id="IPR035906">
    <property type="entry name" value="MetI-like_sf"/>
</dbReference>
<dbReference type="SUPFAM" id="SSF161098">
    <property type="entry name" value="MetI-like"/>
    <property type="match status" value="1"/>
</dbReference>
<dbReference type="InterPro" id="IPR000515">
    <property type="entry name" value="MetI-like"/>
</dbReference>
<feature type="domain" description="ABC transmembrane type-1" evidence="8">
    <location>
        <begin position="74"/>
        <end position="266"/>
    </location>
</feature>
<dbReference type="RefSeq" id="WP_130180925.1">
    <property type="nucleotide sequence ID" value="NZ_CP035945.1"/>
</dbReference>
<evidence type="ECO:0000256" key="3">
    <source>
        <dbReference type="ARBA" id="ARBA00022475"/>
    </source>
</evidence>
<feature type="transmembrane region" description="Helical" evidence="7">
    <location>
        <begin position="78"/>
        <end position="99"/>
    </location>
</feature>
<evidence type="ECO:0000313" key="10">
    <source>
        <dbReference type="Proteomes" id="UP000289794"/>
    </source>
</evidence>
<protein>
    <submittedName>
        <fullName evidence="9">Inner membrane ABC transporter permease protein YcjP</fullName>
    </submittedName>
</protein>